<dbReference type="PANTHER" id="PTHR43445:SF1">
    <property type="entry name" value="PGA SYNTHASE CAPB"/>
    <property type="match status" value="1"/>
</dbReference>
<sequence>MIFFVVAISAALAAAAIVEYRIHITRIRAIPVRILVNGTRGKSTVSRLVAAGLTAGGLRTYAKTTGSAARLILPDLREVSIRRRGSAHRRASIMEHRWFVREAHKNGAQALVAECMAIQPETIRTLETRLAHSTIGVITNVRLDHMDTMGTELTSVAEALAESVPERGRLFVGLEGMDEAVKEVFARKAARRGAELRFVNCEEETQSLCGQFSYPMFAQNLALALAVCETCGVSREVALRGMLGAAPDPGVRSSLELVWRGIAVRVVNAFAANDAQSTLAMWRAACGDSSQPDSRADGGAGGGQSFRALVFNHREDRAWRALQLGEIAAGMSADAILVYGMGQRLARRTVRGYYRRNGLQNGSQAGAVPFPVVRSMRDADVGAVLETIRSIEGFSTAGESARIEILCAGNIKGQGLALTDSFAATLPQETEKAFQGRA</sequence>
<protein>
    <submittedName>
        <fullName evidence="2">Putative Capsule biosynthesis protein CapB</fullName>
    </submittedName>
</protein>
<gene>
    <name evidence="2" type="ORF">SPIRO4BDMA_40695</name>
</gene>
<dbReference type="SUPFAM" id="SSF53623">
    <property type="entry name" value="MurD-like peptide ligases, catalytic domain"/>
    <property type="match status" value="1"/>
</dbReference>
<organism evidence="2">
    <name type="scientific">uncultured spirochete</name>
    <dbReference type="NCBI Taxonomy" id="156406"/>
    <lineage>
        <taxon>Bacteria</taxon>
        <taxon>Pseudomonadati</taxon>
        <taxon>Spirochaetota</taxon>
        <taxon>Spirochaetia</taxon>
        <taxon>Spirochaetales</taxon>
        <taxon>environmental samples</taxon>
    </lineage>
</organism>
<dbReference type="InterPro" id="IPR008337">
    <property type="entry name" value="Capsule_biosynth_CapB"/>
</dbReference>
<accession>A0A3P3XQJ3</accession>
<dbReference type="EMBL" id="FWDO01000004">
    <property type="protein sequence ID" value="SLM18123.1"/>
    <property type="molecule type" value="Genomic_DNA"/>
</dbReference>
<dbReference type="PRINTS" id="PR01758">
    <property type="entry name" value="CAPSULEPROTB"/>
</dbReference>
<dbReference type="GO" id="GO:0045227">
    <property type="term" value="P:capsule polysaccharide biosynthetic process"/>
    <property type="evidence" value="ECO:0007669"/>
    <property type="project" value="InterPro"/>
</dbReference>
<dbReference type="GO" id="GO:0016020">
    <property type="term" value="C:membrane"/>
    <property type="evidence" value="ECO:0007669"/>
    <property type="project" value="InterPro"/>
</dbReference>
<dbReference type="InterPro" id="IPR013221">
    <property type="entry name" value="Mur_ligase_cen"/>
</dbReference>
<dbReference type="Gene3D" id="3.40.1190.10">
    <property type="entry name" value="Mur-like, catalytic domain"/>
    <property type="match status" value="1"/>
</dbReference>
<dbReference type="InterPro" id="IPR050061">
    <property type="entry name" value="MurCDEF_pg_biosynth"/>
</dbReference>
<dbReference type="PANTHER" id="PTHR43445">
    <property type="entry name" value="UDP-N-ACETYLMURAMATE--L-ALANINE LIGASE-RELATED"/>
    <property type="match status" value="1"/>
</dbReference>
<dbReference type="GO" id="GO:0005524">
    <property type="term" value="F:ATP binding"/>
    <property type="evidence" value="ECO:0007669"/>
    <property type="project" value="InterPro"/>
</dbReference>
<evidence type="ECO:0000313" key="2">
    <source>
        <dbReference type="EMBL" id="SLM18123.1"/>
    </source>
</evidence>
<reference evidence="2" key="1">
    <citation type="submission" date="2017-02" db="EMBL/GenBank/DDBJ databases">
        <authorList>
            <person name="Regsiter A."/>
            <person name="William W."/>
        </authorList>
    </citation>
    <scope>NUCLEOTIDE SEQUENCE</scope>
    <source>
        <strain evidence="2">BdmA 4</strain>
    </source>
</reference>
<dbReference type="GO" id="GO:0016881">
    <property type="term" value="F:acid-amino acid ligase activity"/>
    <property type="evidence" value="ECO:0007669"/>
    <property type="project" value="InterPro"/>
</dbReference>
<proteinExistence type="predicted"/>
<evidence type="ECO:0000259" key="1">
    <source>
        <dbReference type="Pfam" id="PF08245"/>
    </source>
</evidence>
<dbReference type="InterPro" id="IPR036565">
    <property type="entry name" value="Mur-like_cat_sf"/>
</dbReference>
<name>A0A3P3XQJ3_9SPIR</name>
<dbReference type="AlphaFoldDB" id="A0A3P3XQJ3"/>
<dbReference type="Pfam" id="PF08245">
    <property type="entry name" value="Mur_ligase_M"/>
    <property type="match status" value="1"/>
</dbReference>
<dbReference type="NCBIfam" id="TIGR04012">
    <property type="entry name" value="poly_gGlu_PgsB"/>
    <property type="match status" value="1"/>
</dbReference>
<feature type="domain" description="Mur ligase central" evidence="1">
    <location>
        <begin position="36"/>
        <end position="198"/>
    </location>
</feature>